<dbReference type="OMA" id="PCHSIHP"/>
<dbReference type="PROSITE" id="PS50081">
    <property type="entry name" value="ZF_DAG_PE_2"/>
    <property type="match status" value="3"/>
</dbReference>
<feature type="domain" description="Phorbol-ester/DAG-type" evidence="5">
    <location>
        <begin position="560"/>
        <end position="611"/>
    </location>
</feature>
<keyword evidence="2" id="KW-0677">Repeat</keyword>
<dbReference type="Proteomes" id="UP000006591">
    <property type="component" value="Chromosome 6"/>
</dbReference>
<protein>
    <recommendedName>
        <fullName evidence="5">Phorbol-ester/DAG-type domain-containing protein</fullName>
    </recommendedName>
</protein>
<evidence type="ECO:0000256" key="2">
    <source>
        <dbReference type="ARBA" id="ARBA00022737"/>
    </source>
</evidence>
<reference evidence="6" key="1">
    <citation type="submission" date="2015-04" db="UniProtKB">
        <authorList>
            <consortium name="EnsemblPlants"/>
        </authorList>
    </citation>
    <scope>IDENTIFICATION</scope>
    <source>
        <strain evidence="6">SL10</strain>
    </source>
</reference>
<dbReference type="AlphaFoldDB" id="A0A0E0HQJ2"/>
<dbReference type="InterPro" id="IPR004146">
    <property type="entry name" value="DC1"/>
</dbReference>
<name>A0A0E0HQJ2_ORYNI</name>
<reference evidence="6" key="2">
    <citation type="submission" date="2018-04" db="EMBL/GenBank/DDBJ databases">
        <title>OnivRS2 (Oryza nivara Reference Sequence Version 2).</title>
        <authorList>
            <person name="Zhang J."/>
            <person name="Kudrna D."/>
            <person name="Lee S."/>
            <person name="Talag J."/>
            <person name="Rajasekar S."/>
            <person name="Welchert J."/>
            <person name="Hsing Y.-I."/>
            <person name="Wing R.A."/>
        </authorList>
    </citation>
    <scope>NUCLEOTIDE SEQUENCE [LARGE SCALE GENOMIC DNA]</scope>
    <source>
        <strain evidence="6">SL10</strain>
    </source>
</reference>
<evidence type="ECO:0000256" key="1">
    <source>
        <dbReference type="ARBA" id="ARBA00022723"/>
    </source>
</evidence>
<feature type="region of interest" description="Disordered" evidence="4">
    <location>
        <begin position="221"/>
        <end position="243"/>
    </location>
</feature>
<evidence type="ECO:0000313" key="6">
    <source>
        <dbReference type="EnsemblPlants" id="ONIVA06G16780.1"/>
    </source>
</evidence>
<keyword evidence="1" id="KW-0479">Metal-binding</keyword>
<dbReference type="Gramene" id="ONIVA06G16780.1">
    <property type="protein sequence ID" value="ONIVA06G16780.1"/>
    <property type="gene ID" value="ONIVA06G16780"/>
</dbReference>
<feature type="domain" description="Phorbol-ester/DAG-type" evidence="5">
    <location>
        <begin position="356"/>
        <end position="405"/>
    </location>
</feature>
<dbReference type="PANTHER" id="PTHR47841:SF2">
    <property type="entry name" value="OS07G0609800 PROTEIN"/>
    <property type="match status" value="1"/>
</dbReference>
<evidence type="ECO:0000256" key="3">
    <source>
        <dbReference type="ARBA" id="ARBA00022833"/>
    </source>
</evidence>
<sequence length="711" mass="77859">MRALAIPSSSTLNLIMAAASGNQLTESRTHFAHPQHPLLKTQYGGGERRHVCRICGTRVVAGAGYRCDHCDFDIHEACADFFPEKMITPPPNFFGHPWSHNLALRQVTAADGSWPCTLCRGPFQHGHLAYRCGARRCGFAAHPLCTMLPGEIRSPLHRKHALTHTELIPSRLTSGPCKPAEMARVCSVCRRDCSTVRTRHYRCASCMFVLHIGGCVSGVPPPPAPDGEDQGSSGPDGARGSCGGAAAAPAPAVARFLVVVAEQQLAADFPAANGMVAVINALQASYTTWLHPEHSLTRRVYGGKRGAAGVCNVCDRTISGGSYGYRCGGGACGGFDVHEACLTLPKRVKLGRRHPDHELTLSVLTASRRCVTCRETSDAGRCMYRCVECDVDVHPRCTPLLMEAGGASGRRWPQHDQEGKPPNIVNRNSKMHRIENWTKNINNLLKLGSAEGANRQGAAAKPRRLQPWRMGNWRDEGVSCSEIRVGQVSHRGASLSEEAPASEVHIQPADQSHRACNICELPVTGVGYRCNHHCSDFAIHEACADRFARDTIDGFFAHPRHPLTAATASAANPGWCDLCQGPIQPGRLVYRCAECAFDVHPLCTLLPMTIHPAARRRRVPRRPRPQLGPGARGVRGVLPGLLHLALPVRPMLVHAPHRLRFAGRRRRCSSWYEGLACHRRRRRRLGRRRWQSHREVSDHVCPATGGEFDCQ</sequence>
<dbReference type="InterPro" id="IPR046349">
    <property type="entry name" value="C1-like_sf"/>
</dbReference>
<proteinExistence type="predicted"/>
<dbReference type="Gene3D" id="3.30.60.20">
    <property type="match status" value="2"/>
</dbReference>
<dbReference type="EnsemblPlants" id="ONIVA06G16780.1">
    <property type="protein sequence ID" value="ONIVA06G16780.1"/>
    <property type="gene ID" value="ONIVA06G16780"/>
</dbReference>
<accession>A0A0E0HQJ2</accession>
<organism evidence="6">
    <name type="scientific">Oryza nivara</name>
    <name type="common">Indian wild rice</name>
    <name type="synonym">Oryza sativa f. spontanea</name>
    <dbReference type="NCBI Taxonomy" id="4536"/>
    <lineage>
        <taxon>Eukaryota</taxon>
        <taxon>Viridiplantae</taxon>
        <taxon>Streptophyta</taxon>
        <taxon>Embryophyta</taxon>
        <taxon>Tracheophyta</taxon>
        <taxon>Spermatophyta</taxon>
        <taxon>Magnoliopsida</taxon>
        <taxon>Liliopsida</taxon>
        <taxon>Poales</taxon>
        <taxon>Poaceae</taxon>
        <taxon>BOP clade</taxon>
        <taxon>Oryzoideae</taxon>
        <taxon>Oryzeae</taxon>
        <taxon>Oryzinae</taxon>
        <taxon>Oryza</taxon>
    </lineage>
</organism>
<feature type="domain" description="Phorbol-ester/DAG-type" evidence="5">
    <location>
        <begin position="35"/>
        <end position="86"/>
    </location>
</feature>
<dbReference type="SUPFAM" id="SSF57889">
    <property type="entry name" value="Cysteine-rich domain"/>
    <property type="match status" value="4"/>
</dbReference>
<dbReference type="Pfam" id="PF03107">
    <property type="entry name" value="C1_2"/>
    <property type="match status" value="5"/>
</dbReference>
<evidence type="ECO:0000259" key="5">
    <source>
        <dbReference type="PROSITE" id="PS50081"/>
    </source>
</evidence>
<dbReference type="SMART" id="SM00109">
    <property type="entry name" value="C1"/>
    <property type="match status" value="3"/>
</dbReference>
<dbReference type="HOGENOM" id="CLU_388522_0_0_1"/>
<dbReference type="GO" id="GO:0046872">
    <property type="term" value="F:metal ion binding"/>
    <property type="evidence" value="ECO:0007669"/>
    <property type="project" value="UniProtKB-KW"/>
</dbReference>
<evidence type="ECO:0000313" key="7">
    <source>
        <dbReference type="Proteomes" id="UP000006591"/>
    </source>
</evidence>
<keyword evidence="7" id="KW-1185">Reference proteome</keyword>
<dbReference type="InterPro" id="IPR002219">
    <property type="entry name" value="PKC_DAG/PE"/>
</dbReference>
<evidence type="ECO:0000256" key="4">
    <source>
        <dbReference type="SAM" id="MobiDB-lite"/>
    </source>
</evidence>
<keyword evidence="3" id="KW-0862">Zinc</keyword>
<dbReference type="PANTHER" id="PTHR47841">
    <property type="entry name" value="DIACYLGLYCEROL KINASE THETA-LIKE-RELATED"/>
    <property type="match status" value="1"/>
</dbReference>
<dbReference type="eggNOG" id="ENOG502T1V0">
    <property type="taxonomic scope" value="Eukaryota"/>
</dbReference>